<dbReference type="InterPro" id="IPR050471">
    <property type="entry name" value="AB_hydrolase"/>
</dbReference>
<sequence>MNKSLPPPPAAARRPAYRTSLHTPPKTPPPTSEFPGSSTAAVLVNGSTPRARNNGSSTVAPSVPAGRENAAPTTSNATVAPQISRSITSSSTGLSTGASSSSGIGPGPSVGGATVNGISGGGPVPSRRHTHMPTSSTSTVNGTSSLVSGVDGSGASSNGGGGSAGGGGSGLSAQDMESHLAVLEGLGPPGATRRPTRRVRSIERTWQWVKSRSSVYGEAALAGGLDPATEEEGFGQLGHAGSSSSGFGRLGPPSGDPGPLRPATMGSSPPRRQSDVDPDERRRRRQGLTPESLRPASTVGSTSLATPRPRPASRILEPIDTATTYRRPPRPLTTVGESSLSPSAENGTILPPRARSATPLSASGAGASGPRSAPASSAPPQRLPPSVKNTRPRPMPLVPGSVDVGMPKTTGSSNSIASAASSASSARPRVPVQSITDIVRRHSSAVTLAQETAKDRARQELASRPDLAMRPPPAPEVRRRRPETPGSRTTSVDTTSETDSVVRADYQLAQSAIDHLTPKPSPVVVPIPTPPPGSTPTPTPPPRGSNVSSPTPDPSPRSAKRSTERVQSPDLNRQRSGTSVNRPSSTSPLPQDDDAQAIGMYLRSPQLNRIMLLPRPYPERPLQVSLADLGKPDGRPVLVFLGLGCVRYLIALYDELARALGLRLICIDRWGLGKTDQVQQDKRGLLDWADVVRKVLDELGVEQFQVLAHSAGAPYALACVLKMERRVRGKIHLLSPWVGGDVEGYKWLKWVPNGVIKSAIAAEWRIESYFMGKAPNAKQPKSPQMAQAGLRSTASLDADGRTSRSSFGQDGAQLESGEGFDPFASDLYSALPVVAPRLSTTSTTAVSAASVSASPAFPQALMQASHAESLSGTTADLLSVVLGRDAKPWGFSYTDIRHPCKIWYGAEDDRVSEKSMRWMERAMDAELNVMPEEGHNLMSSRVVMFDVLDSLAEDMS</sequence>
<feature type="compositionally biased region" description="Polar residues" evidence="1">
    <location>
        <begin position="34"/>
        <end position="60"/>
    </location>
</feature>
<dbReference type="PANTHER" id="PTHR43433:SF10">
    <property type="entry name" value="AB HYDROLASE-1 DOMAIN-CONTAINING PROTEIN"/>
    <property type="match status" value="1"/>
</dbReference>
<dbReference type="Pfam" id="PF00561">
    <property type="entry name" value="Abhydrolase_1"/>
    <property type="match status" value="1"/>
</dbReference>
<dbReference type="EMBL" id="CP086714">
    <property type="protein sequence ID" value="WOO77140.1"/>
    <property type="molecule type" value="Genomic_DNA"/>
</dbReference>
<gene>
    <name evidence="3" type="ORF">LOC62_01G000731</name>
</gene>
<feature type="region of interest" description="Disordered" evidence="1">
    <location>
        <begin position="775"/>
        <end position="812"/>
    </location>
</feature>
<dbReference type="SUPFAM" id="SSF53474">
    <property type="entry name" value="alpha/beta-Hydrolases"/>
    <property type="match status" value="1"/>
</dbReference>
<dbReference type="InterPro" id="IPR000073">
    <property type="entry name" value="AB_hydrolase_1"/>
</dbReference>
<feature type="compositionally biased region" description="Low complexity" evidence="1">
    <location>
        <begin position="356"/>
        <end position="386"/>
    </location>
</feature>
<dbReference type="Gene3D" id="3.40.50.1820">
    <property type="entry name" value="alpha/beta hydrolase"/>
    <property type="match status" value="1"/>
</dbReference>
<feature type="region of interest" description="Disordered" evidence="1">
    <location>
        <begin position="442"/>
        <end position="501"/>
    </location>
</feature>
<dbReference type="GeneID" id="87803989"/>
<reference evidence="3" key="1">
    <citation type="submission" date="2023-10" db="EMBL/GenBank/DDBJ databases">
        <authorList>
            <person name="Noh H."/>
        </authorList>
    </citation>
    <scope>NUCLEOTIDE SEQUENCE</scope>
    <source>
        <strain evidence="3">DUCC4014</strain>
    </source>
</reference>
<feature type="compositionally biased region" description="Basic and acidic residues" evidence="1">
    <location>
        <begin position="272"/>
        <end position="281"/>
    </location>
</feature>
<feature type="compositionally biased region" description="Low complexity" evidence="1">
    <location>
        <begin position="80"/>
        <end position="103"/>
    </location>
</feature>
<dbReference type="RefSeq" id="XP_062623172.1">
    <property type="nucleotide sequence ID" value="XM_062767188.1"/>
</dbReference>
<feature type="compositionally biased region" description="Polar residues" evidence="1">
    <location>
        <begin position="565"/>
        <end position="589"/>
    </location>
</feature>
<dbReference type="Proteomes" id="UP000827549">
    <property type="component" value="Chromosome 1"/>
</dbReference>
<keyword evidence="4" id="KW-1185">Reference proteome</keyword>
<feature type="compositionally biased region" description="Pro residues" evidence="1">
    <location>
        <begin position="1"/>
        <end position="10"/>
    </location>
</feature>
<feature type="compositionally biased region" description="Low complexity" evidence="1">
    <location>
        <begin position="134"/>
        <end position="156"/>
    </location>
</feature>
<feature type="region of interest" description="Disordered" evidence="1">
    <location>
        <begin position="223"/>
        <end position="430"/>
    </location>
</feature>
<evidence type="ECO:0000313" key="3">
    <source>
        <dbReference type="EMBL" id="WOO77140.1"/>
    </source>
</evidence>
<feature type="region of interest" description="Disordered" evidence="1">
    <location>
        <begin position="1"/>
        <end position="208"/>
    </location>
</feature>
<feature type="compositionally biased region" description="Polar residues" evidence="1">
    <location>
        <begin position="335"/>
        <end position="346"/>
    </location>
</feature>
<feature type="compositionally biased region" description="Gly residues" evidence="1">
    <location>
        <begin position="157"/>
        <end position="170"/>
    </location>
</feature>
<evidence type="ECO:0000313" key="4">
    <source>
        <dbReference type="Proteomes" id="UP000827549"/>
    </source>
</evidence>
<dbReference type="AlphaFoldDB" id="A0AAF0XZY8"/>
<feature type="compositionally biased region" description="Polar residues" evidence="1">
    <location>
        <begin position="779"/>
        <end position="795"/>
    </location>
</feature>
<feature type="compositionally biased region" description="Low complexity" evidence="1">
    <location>
        <begin position="487"/>
        <end position="501"/>
    </location>
</feature>
<feature type="compositionally biased region" description="Pro residues" evidence="1">
    <location>
        <begin position="519"/>
        <end position="543"/>
    </location>
</feature>
<dbReference type="InterPro" id="IPR029058">
    <property type="entry name" value="AB_hydrolase_fold"/>
</dbReference>
<dbReference type="PANTHER" id="PTHR43433">
    <property type="entry name" value="HYDROLASE, ALPHA/BETA FOLD FAMILY PROTEIN"/>
    <property type="match status" value="1"/>
</dbReference>
<organism evidence="3 4">
    <name type="scientific">Vanrija pseudolonga</name>
    <dbReference type="NCBI Taxonomy" id="143232"/>
    <lineage>
        <taxon>Eukaryota</taxon>
        <taxon>Fungi</taxon>
        <taxon>Dikarya</taxon>
        <taxon>Basidiomycota</taxon>
        <taxon>Agaricomycotina</taxon>
        <taxon>Tremellomycetes</taxon>
        <taxon>Trichosporonales</taxon>
        <taxon>Trichosporonaceae</taxon>
        <taxon>Vanrija</taxon>
    </lineage>
</organism>
<evidence type="ECO:0000259" key="2">
    <source>
        <dbReference type="Pfam" id="PF00561"/>
    </source>
</evidence>
<protein>
    <recommendedName>
        <fullName evidence="2">AB hydrolase-1 domain-containing protein</fullName>
    </recommendedName>
</protein>
<feature type="compositionally biased region" description="Basic and acidic residues" evidence="1">
    <location>
        <begin position="452"/>
        <end position="463"/>
    </location>
</feature>
<feature type="compositionally biased region" description="Low complexity" evidence="1">
    <location>
        <begin position="412"/>
        <end position="426"/>
    </location>
</feature>
<proteinExistence type="predicted"/>
<evidence type="ECO:0000256" key="1">
    <source>
        <dbReference type="SAM" id="MobiDB-lite"/>
    </source>
</evidence>
<feature type="domain" description="AB hydrolase-1" evidence="2">
    <location>
        <begin position="650"/>
        <end position="752"/>
    </location>
</feature>
<accession>A0AAF0XZY8</accession>
<feature type="region of interest" description="Disordered" evidence="1">
    <location>
        <begin position="513"/>
        <end position="593"/>
    </location>
</feature>
<name>A0AAF0XZY8_9TREE</name>